<dbReference type="GO" id="GO:0000271">
    <property type="term" value="P:polysaccharide biosynthetic process"/>
    <property type="evidence" value="ECO:0007669"/>
    <property type="project" value="InterPro"/>
</dbReference>
<evidence type="ECO:0000313" key="15">
    <source>
        <dbReference type="Proteomes" id="UP000323502"/>
    </source>
</evidence>
<dbReference type="InterPro" id="IPR028357">
    <property type="entry name" value="UDPglc_DH_bac"/>
</dbReference>
<dbReference type="Gene3D" id="1.20.5.100">
    <property type="entry name" value="Cytochrome c1, transmembrane anchor, C-terminal"/>
    <property type="match status" value="1"/>
</dbReference>
<evidence type="ECO:0000256" key="1">
    <source>
        <dbReference type="ARBA" id="ARBA00004701"/>
    </source>
</evidence>
<evidence type="ECO:0000256" key="3">
    <source>
        <dbReference type="ARBA" id="ARBA00012954"/>
    </source>
</evidence>
<evidence type="ECO:0000256" key="5">
    <source>
        <dbReference type="ARBA" id="ARBA00023002"/>
    </source>
</evidence>
<feature type="binding site" evidence="11">
    <location>
        <position position="35"/>
    </location>
    <ligand>
        <name>NAD(+)</name>
        <dbReference type="ChEBI" id="CHEBI:57540"/>
    </ligand>
</feature>
<comment type="catalytic activity">
    <reaction evidence="7 8">
        <text>UDP-alpha-D-glucose + 2 NAD(+) + H2O = UDP-alpha-D-glucuronate + 2 NADH + 3 H(+)</text>
        <dbReference type="Rhea" id="RHEA:23596"/>
        <dbReference type="ChEBI" id="CHEBI:15377"/>
        <dbReference type="ChEBI" id="CHEBI:15378"/>
        <dbReference type="ChEBI" id="CHEBI:57540"/>
        <dbReference type="ChEBI" id="CHEBI:57945"/>
        <dbReference type="ChEBI" id="CHEBI:58052"/>
        <dbReference type="ChEBI" id="CHEBI:58885"/>
        <dbReference type="EC" id="1.1.1.22"/>
    </reaction>
</comment>
<evidence type="ECO:0000256" key="7">
    <source>
        <dbReference type="ARBA" id="ARBA00047473"/>
    </source>
</evidence>
<evidence type="ECO:0000256" key="9">
    <source>
        <dbReference type="PIRSR" id="PIRSR500134-1"/>
    </source>
</evidence>
<dbReference type="Proteomes" id="UP000436801">
    <property type="component" value="Unassembled WGS sequence"/>
</dbReference>
<dbReference type="InterPro" id="IPR001732">
    <property type="entry name" value="UDP-Glc/GDP-Man_DH_N"/>
</dbReference>
<evidence type="ECO:0000256" key="11">
    <source>
        <dbReference type="PIRSR" id="PIRSR500134-3"/>
    </source>
</evidence>
<dbReference type="InterPro" id="IPR014027">
    <property type="entry name" value="UDP-Glc/GDP-Man_DH_C"/>
</dbReference>
<dbReference type="Proteomes" id="UP000323502">
    <property type="component" value="Unassembled WGS sequence"/>
</dbReference>
<accession>A0A1G7G5H5</accession>
<dbReference type="AlphaFoldDB" id="A0A1G7G5H5"/>
<dbReference type="GO" id="GO:0003979">
    <property type="term" value="F:UDP-glucose 6-dehydrogenase activity"/>
    <property type="evidence" value="ECO:0007669"/>
    <property type="project" value="UniProtKB-EC"/>
</dbReference>
<evidence type="ECO:0000259" key="12">
    <source>
        <dbReference type="SMART" id="SM00984"/>
    </source>
</evidence>
<proteinExistence type="inferred from homology"/>
<dbReference type="InterPro" id="IPR036220">
    <property type="entry name" value="UDP-Glc/GDP-Man_DH_C_sf"/>
</dbReference>
<feature type="binding site" evidence="11">
    <location>
        <position position="122"/>
    </location>
    <ligand>
        <name>NAD(+)</name>
        <dbReference type="ChEBI" id="CHEBI:57540"/>
    </ligand>
</feature>
<dbReference type="EMBL" id="FNBI01000001">
    <property type="protein sequence ID" value="SDE83368.1"/>
    <property type="molecule type" value="Genomic_DNA"/>
</dbReference>
<evidence type="ECO:0000256" key="2">
    <source>
        <dbReference type="ARBA" id="ARBA00006601"/>
    </source>
</evidence>
<dbReference type="NCBIfam" id="TIGR03026">
    <property type="entry name" value="NDP-sugDHase"/>
    <property type="match status" value="1"/>
</dbReference>
<dbReference type="Pfam" id="PF00984">
    <property type="entry name" value="UDPG_MGDP_dh"/>
    <property type="match status" value="1"/>
</dbReference>
<evidence type="ECO:0000313" key="16">
    <source>
        <dbReference type="Proteomes" id="UP000436801"/>
    </source>
</evidence>
<evidence type="ECO:0000256" key="10">
    <source>
        <dbReference type="PIRSR" id="PIRSR500134-2"/>
    </source>
</evidence>
<dbReference type="InterPro" id="IPR036291">
    <property type="entry name" value="NAD(P)-bd_dom_sf"/>
</dbReference>
<feature type="binding site" evidence="11">
    <location>
        <position position="86"/>
    </location>
    <ligand>
        <name>NAD(+)</name>
        <dbReference type="ChEBI" id="CHEBI:57540"/>
    </ligand>
</feature>
<dbReference type="PIRSF" id="PIRSF500134">
    <property type="entry name" value="UDPglc_DH_bac"/>
    <property type="match status" value="1"/>
</dbReference>
<keyword evidence="15" id="KW-1185">Reference proteome</keyword>
<protein>
    <recommendedName>
        <fullName evidence="4 8">UDP-glucose 6-dehydrogenase</fullName>
        <ecNumber evidence="3 8">1.1.1.22</ecNumber>
    </recommendedName>
</protein>
<feature type="binding site" evidence="10">
    <location>
        <begin position="152"/>
        <end position="155"/>
    </location>
    <ligand>
        <name>substrate</name>
    </ligand>
</feature>
<dbReference type="UniPathway" id="UPA00038">
    <property type="reaction ID" value="UER00491"/>
</dbReference>
<feature type="binding site" evidence="10">
    <location>
        <begin position="252"/>
        <end position="256"/>
    </location>
    <ligand>
        <name>substrate</name>
    </ligand>
</feature>
<reference evidence="14 15" key="1">
    <citation type="submission" date="2016-10" db="EMBL/GenBank/DDBJ databases">
        <authorList>
            <person name="Varghese N."/>
            <person name="Submissions S."/>
        </authorList>
    </citation>
    <scope>NUCLEOTIDE SEQUENCE [LARGE SCALE GENOMIC DNA]</scope>
    <source>
        <strain evidence="14 15">S7-754</strain>
    </source>
</reference>
<dbReference type="EMBL" id="WSUT01000005">
    <property type="protein sequence ID" value="MWC42712.1"/>
    <property type="molecule type" value="Genomic_DNA"/>
</dbReference>
<dbReference type="Pfam" id="PF03720">
    <property type="entry name" value="UDPG_MGDP_dh_C"/>
    <property type="match status" value="1"/>
</dbReference>
<dbReference type="SUPFAM" id="SSF52413">
    <property type="entry name" value="UDP-glucose/GDP-mannose dehydrogenase C-terminal domain"/>
    <property type="match status" value="1"/>
</dbReference>
<dbReference type="InterPro" id="IPR014026">
    <property type="entry name" value="UDP-Glc/GDP-Man_DH_dimer"/>
</dbReference>
<dbReference type="RefSeq" id="WP_149681175.1">
    <property type="nucleotide sequence ID" value="NZ_FNBI01000001.1"/>
</dbReference>
<evidence type="ECO:0000313" key="13">
    <source>
        <dbReference type="EMBL" id="MWC42712.1"/>
    </source>
</evidence>
<reference evidence="13 16" key="2">
    <citation type="submission" date="2019-12" db="EMBL/GenBank/DDBJ databases">
        <authorList>
            <person name="Zheng J."/>
        </authorList>
    </citation>
    <scope>NUCLEOTIDE SEQUENCE [LARGE SCALE GENOMIC DNA]</scope>
    <source>
        <strain evidence="13 16">DSM 27347</strain>
    </source>
</reference>
<feature type="binding site" evidence="10">
    <location>
        <position position="324"/>
    </location>
    <ligand>
        <name>substrate</name>
    </ligand>
</feature>
<dbReference type="SMART" id="SM00984">
    <property type="entry name" value="UDPG_MGDP_dh_C"/>
    <property type="match status" value="1"/>
</dbReference>
<dbReference type="PROSITE" id="PS51257">
    <property type="entry name" value="PROKAR_LIPOPROTEIN"/>
    <property type="match status" value="1"/>
</dbReference>
<dbReference type="GO" id="GO:0006065">
    <property type="term" value="P:UDP-glucuronate biosynthetic process"/>
    <property type="evidence" value="ECO:0007669"/>
    <property type="project" value="UniProtKB-UniPathway"/>
</dbReference>
<gene>
    <name evidence="13" type="ORF">GQR91_03445</name>
    <name evidence="14" type="ORF">SAMN05216557_101714</name>
</gene>
<dbReference type="GO" id="GO:0051287">
    <property type="term" value="F:NAD binding"/>
    <property type="evidence" value="ECO:0007669"/>
    <property type="project" value="InterPro"/>
</dbReference>
<evidence type="ECO:0000256" key="4">
    <source>
        <dbReference type="ARBA" id="ARBA00015132"/>
    </source>
</evidence>
<feature type="domain" description="UDP-glucose/GDP-mannose dehydrogenase C-terminal" evidence="12">
    <location>
        <begin position="317"/>
        <end position="418"/>
    </location>
</feature>
<evidence type="ECO:0000256" key="8">
    <source>
        <dbReference type="PIRNR" id="PIRNR000124"/>
    </source>
</evidence>
<dbReference type="InterPro" id="IPR017476">
    <property type="entry name" value="UDP-Glc/GDP-Man"/>
</dbReference>
<comment type="pathway">
    <text evidence="1">Nucleotide-sugar biosynthesis; UDP-alpha-D-glucuronate biosynthesis; UDP-alpha-D-glucuronate from UDP-alpha-D-glucose: step 1/1.</text>
</comment>
<dbReference type="Gene3D" id="3.40.50.720">
    <property type="entry name" value="NAD(P)-binding Rossmann-like Domain"/>
    <property type="match status" value="2"/>
</dbReference>
<sequence length="450" mass="48440">MRIVMIGSGYVGLVSGACFADFGHDVVCVDKDAAKIMKLKAGGIPIYEPGLEDLVSKNVAAGRLSFTTELAAPVAAADVVFIGVGTPSRRGDGHADLSYVYAAAREIAGALHGFTVIVTKSTVPVGTGDEVERIIREVNPVAEFAVASNPEFLREGAAIEDFKRPDRIVIGIEDERARGPMEEVYRPLYLNKAPVLFTRRRTSELIKYAANAFLAMKITFINEIADLCEKVGADVQDISRGIGLDNRIGSKFLHAGPGYGGSCFPKDTLALMKTAQDHESPVRLIEATVAINDRRKRAMARKVLNALDGDVRGKTIGVLGLTFKPNTDDMRDAPSLSIIQALQDAGATVRAYDPEGMEAAATMLTGVEYGRSAYDVAEGASAVVLVTEWDAFRALDFKRLKEVMAEPVLVDLRNVYPPKQMEALGIRYSSVGRPSDSELARDAEETLAAA</sequence>
<evidence type="ECO:0000256" key="6">
    <source>
        <dbReference type="ARBA" id="ARBA00023027"/>
    </source>
</evidence>
<comment type="similarity">
    <text evidence="2 8">Belongs to the UDP-glucose/GDP-mannose dehydrogenase family.</text>
</comment>
<dbReference type="SUPFAM" id="SSF51735">
    <property type="entry name" value="NAD(P)-binding Rossmann-fold domains"/>
    <property type="match status" value="1"/>
</dbReference>
<keyword evidence="6 8" id="KW-0520">NAD</keyword>
<dbReference type="EC" id="1.1.1.22" evidence="3 8"/>
<dbReference type="Pfam" id="PF03721">
    <property type="entry name" value="UDPG_MGDP_dh_N"/>
    <property type="match status" value="1"/>
</dbReference>
<feature type="binding site" evidence="11">
    <location>
        <position position="155"/>
    </location>
    <ligand>
        <name>NAD(+)</name>
        <dbReference type="ChEBI" id="CHEBI:57540"/>
    </ligand>
</feature>
<feature type="binding site" evidence="10">
    <location>
        <position position="260"/>
    </location>
    <ligand>
        <name>substrate</name>
    </ligand>
</feature>
<dbReference type="SUPFAM" id="SSF48179">
    <property type="entry name" value="6-phosphogluconate dehydrogenase C-terminal domain-like"/>
    <property type="match status" value="1"/>
</dbReference>
<dbReference type="PANTHER" id="PTHR43750">
    <property type="entry name" value="UDP-GLUCOSE 6-DEHYDROGENASE TUAD"/>
    <property type="match status" value="1"/>
</dbReference>
<dbReference type="PIRSF" id="PIRSF000124">
    <property type="entry name" value="UDPglc_GDPman_dh"/>
    <property type="match status" value="1"/>
</dbReference>
<keyword evidence="5 8" id="KW-0560">Oxidoreductase</keyword>
<feature type="binding site" evidence="11">
    <location>
        <position position="30"/>
    </location>
    <ligand>
        <name>NAD(+)</name>
        <dbReference type="ChEBI" id="CHEBI:57540"/>
    </ligand>
</feature>
<feature type="binding site" evidence="11">
    <location>
        <position position="266"/>
    </location>
    <ligand>
        <name>NAD(+)</name>
        <dbReference type="ChEBI" id="CHEBI:57540"/>
    </ligand>
</feature>
<dbReference type="InterPro" id="IPR008927">
    <property type="entry name" value="6-PGluconate_DH-like_C_sf"/>
</dbReference>
<feature type="active site" description="Nucleophile" evidence="9">
    <location>
        <position position="263"/>
    </location>
</feature>
<organism evidence="14 15">
    <name type="scientific">Sphingomonas carotinifaciens</name>
    <dbReference type="NCBI Taxonomy" id="1166323"/>
    <lineage>
        <taxon>Bacteria</taxon>
        <taxon>Pseudomonadati</taxon>
        <taxon>Pseudomonadota</taxon>
        <taxon>Alphaproteobacteria</taxon>
        <taxon>Sphingomonadales</taxon>
        <taxon>Sphingomonadaceae</taxon>
        <taxon>Sphingomonas</taxon>
    </lineage>
</organism>
<dbReference type="OrthoDB" id="9803238at2"/>
<evidence type="ECO:0000313" key="14">
    <source>
        <dbReference type="EMBL" id="SDE83368.1"/>
    </source>
</evidence>
<feature type="binding site" evidence="11">
    <location>
        <position position="331"/>
    </location>
    <ligand>
        <name>NAD(+)</name>
        <dbReference type="ChEBI" id="CHEBI:57540"/>
    </ligand>
</feature>
<dbReference type="PANTHER" id="PTHR43750:SF3">
    <property type="entry name" value="UDP-GLUCOSE 6-DEHYDROGENASE TUAD"/>
    <property type="match status" value="1"/>
</dbReference>
<feature type="binding site" evidence="10">
    <location>
        <position position="207"/>
    </location>
    <ligand>
        <name>substrate</name>
    </ligand>
</feature>
<name>A0A1G7G5H5_9SPHN</name>